<proteinExistence type="predicted"/>
<dbReference type="InterPro" id="IPR002710">
    <property type="entry name" value="Dilute_dom"/>
</dbReference>
<accession>A0A1R1PEW1</accession>
<evidence type="ECO:0000256" key="2">
    <source>
        <dbReference type="ARBA" id="ARBA00023043"/>
    </source>
</evidence>
<dbReference type="InterPro" id="IPR036770">
    <property type="entry name" value="Ankyrin_rpt-contain_sf"/>
</dbReference>
<dbReference type="SMART" id="SM00248">
    <property type="entry name" value="ANK"/>
    <property type="match status" value="2"/>
</dbReference>
<keyword evidence="2 3" id="KW-0040">ANK repeat</keyword>
<evidence type="ECO:0000259" key="5">
    <source>
        <dbReference type="PROSITE" id="PS51126"/>
    </source>
</evidence>
<feature type="repeat" description="ANK" evidence="3">
    <location>
        <begin position="95"/>
        <end position="127"/>
    </location>
</feature>
<name>A0A1R1PEW1_ZANCU</name>
<sequence>MQETETYKAIELNEEVELHRNFSESDMEGSDMESEGQDEIQEIINGDLPLQEKKAELNNIFRTAAINGELRKLKGLWEDWGKTEQWIDIDGKDEEGMTGLILASYFGRAEVVRYLLEQGATVDVQDNKGWTALMWAVNKENITELQILLEYGAKPETKTSKGHSVTKVATIKFSGNTGNKKNEAHIIEEGLRMVKEQGKEGVCNDFDNSSDGSNEKKEKEKENDRSGEDKGSKRRNRERSDSNKSLTDKLKGLQEHKNRKKSIELAQRALLERGEGGEADINERDALPSSSGIVSEDQMIIEKFDWKHIQPSQMYVISEQNLGRFIRKVILESEAKRRVREQKGVFVAAALIFLGLRFTVQWGDERFFENMWTESVAAITHVIQKAKSKDRQGDQTQNKSKIVELMYWQVNLQMLKYYLDKDKENIKSEKIIPRVNDCLNETYVAVVEEITKMLAECIDESILDYTDEYFVNDENQSKGQSKHRSQTLQNSKQSVDERQQQSLSSILMQSSRDSWILKDKMGNPLLNRHLGHIFGNAQSGLTDTKIKEIFEPVNELLLLLHVLTTFTSLNSFYEVVDTFKSLNILHLSLILNNYTYDLNEPRICPQIICAIQPCATRIKEHIFHHTSSSLSLSISSSSQPQHRTSIDKSDDVTVSAAADDFKSISDLVSNPICYLQDNSTTVIVKGSNLSELLVYDVTSHAVVLDDTDWLDFWVESFYKSATSPGSTLQRLNCLKDLGFVITNGNDSSDEDTELQSYELIPYLSNELLSEFESK</sequence>
<dbReference type="Proteomes" id="UP000188320">
    <property type="component" value="Unassembled WGS sequence"/>
</dbReference>
<dbReference type="EMBL" id="LSSK01001534">
    <property type="protein sequence ID" value="OMH79504.1"/>
    <property type="molecule type" value="Genomic_DNA"/>
</dbReference>
<dbReference type="PANTHER" id="PTHR24171">
    <property type="entry name" value="ANKYRIN REPEAT DOMAIN-CONTAINING PROTEIN 39-RELATED"/>
    <property type="match status" value="1"/>
</dbReference>
<feature type="repeat" description="ANK" evidence="3">
    <location>
        <begin position="128"/>
        <end position="160"/>
    </location>
</feature>
<feature type="compositionally biased region" description="Basic and acidic residues" evidence="4">
    <location>
        <begin position="238"/>
        <end position="256"/>
    </location>
</feature>
<evidence type="ECO:0000256" key="4">
    <source>
        <dbReference type="SAM" id="MobiDB-lite"/>
    </source>
</evidence>
<keyword evidence="6" id="KW-0808">Transferase</keyword>
<evidence type="ECO:0000313" key="6">
    <source>
        <dbReference type="EMBL" id="OMH79504.1"/>
    </source>
</evidence>
<gene>
    <name evidence="6" type="ORF">AX774_g7083</name>
</gene>
<feature type="region of interest" description="Disordered" evidence="4">
    <location>
        <begin position="474"/>
        <end position="497"/>
    </location>
</feature>
<evidence type="ECO:0000256" key="3">
    <source>
        <dbReference type="PROSITE-ProRule" id="PRU00023"/>
    </source>
</evidence>
<keyword evidence="7" id="KW-1185">Reference proteome</keyword>
<evidence type="ECO:0000256" key="1">
    <source>
        <dbReference type="ARBA" id="ARBA00022737"/>
    </source>
</evidence>
<organism evidence="6 7">
    <name type="scientific">Zancudomyces culisetae</name>
    <name type="common">Gut fungus</name>
    <name type="synonym">Smittium culisetae</name>
    <dbReference type="NCBI Taxonomy" id="1213189"/>
    <lineage>
        <taxon>Eukaryota</taxon>
        <taxon>Fungi</taxon>
        <taxon>Fungi incertae sedis</taxon>
        <taxon>Zoopagomycota</taxon>
        <taxon>Kickxellomycotina</taxon>
        <taxon>Harpellomycetes</taxon>
        <taxon>Harpellales</taxon>
        <taxon>Legeriomycetaceae</taxon>
        <taxon>Zancudomyces</taxon>
    </lineage>
</organism>
<feature type="compositionally biased region" description="Basic and acidic residues" evidence="4">
    <location>
        <begin position="213"/>
        <end position="231"/>
    </location>
</feature>
<reference evidence="7" key="1">
    <citation type="submission" date="2017-01" db="EMBL/GenBank/DDBJ databases">
        <authorList>
            <person name="Wang Y."/>
            <person name="White M."/>
            <person name="Kvist S."/>
            <person name="Moncalvo J.-M."/>
        </authorList>
    </citation>
    <scope>NUCLEOTIDE SEQUENCE [LARGE SCALE GENOMIC DNA]</scope>
    <source>
        <strain evidence="7">COL-18-3</strain>
    </source>
</reference>
<dbReference type="Gene3D" id="1.25.40.20">
    <property type="entry name" value="Ankyrin repeat-containing domain"/>
    <property type="match status" value="1"/>
</dbReference>
<dbReference type="AlphaFoldDB" id="A0A1R1PEW1"/>
<dbReference type="PROSITE" id="PS50088">
    <property type="entry name" value="ANK_REPEAT"/>
    <property type="match status" value="2"/>
</dbReference>
<dbReference type="InterPro" id="IPR002110">
    <property type="entry name" value="Ankyrin_rpt"/>
</dbReference>
<protein>
    <submittedName>
        <fullName evidence="6">Palmitoyltransferase akr1</fullName>
    </submittedName>
</protein>
<feature type="region of interest" description="Disordered" evidence="4">
    <location>
        <begin position="198"/>
        <end position="258"/>
    </location>
</feature>
<dbReference type="SUPFAM" id="SSF48403">
    <property type="entry name" value="Ankyrin repeat"/>
    <property type="match status" value="1"/>
</dbReference>
<dbReference type="Pfam" id="PF12796">
    <property type="entry name" value="Ank_2"/>
    <property type="match status" value="1"/>
</dbReference>
<dbReference type="OrthoDB" id="426293at2759"/>
<feature type="domain" description="Dilute" evidence="5">
    <location>
        <begin position="373"/>
        <end position="620"/>
    </location>
</feature>
<dbReference type="PROSITE" id="PS50297">
    <property type="entry name" value="ANK_REP_REGION"/>
    <property type="match status" value="1"/>
</dbReference>
<dbReference type="PROSITE" id="PS51126">
    <property type="entry name" value="DILUTE"/>
    <property type="match status" value="1"/>
</dbReference>
<evidence type="ECO:0000313" key="7">
    <source>
        <dbReference type="Proteomes" id="UP000188320"/>
    </source>
</evidence>
<dbReference type="GO" id="GO:0016740">
    <property type="term" value="F:transferase activity"/>
    <property type="evidence" value="ECO:0007669"/>
    <property type="project" value="UniProtKB-KW"/>
</dbReference>
<dbReference type="PANTHER" id="PTHR24171:SF9">
    <property type="entry name" value="ANKYRIN REPEAT DOMAIN-CONTAINING PROTEIN 39"/>
    <property type="match status" value="1"/>
</dbReference>
<keyword evidence="1" id="KW-0677">Repeat</keyword>
<comment type="caution">
    <text evidence="6">The sequence shown here is derived from an EMBL/GenBank/DDBJ whole genome shotgun (WGS) entry which is preliminary data.</text>
</comment>